<reference evidence="1" key="1">
    <citation type="submission" date="2023-06" db="EMBL/GenBank/DDBJ databases">
        <authorList>
            <consortium name="Lawrence Berkeley National Laboratory"/>
            <person name="Ahrendt S."/>
            <person name="Sahu N."/>
            <person name="Indic B."/>
            <person name="Wong-Bajracharya J."/>
            <person name="Merenyi Z."/>
            <person name="Ke H.-M."/>
            <person name="Monk M."/>
            <person name="Kocsube S."/>
            <person name="Drula E."/>
            <person name="Lipzen A."/>
            <person name="Balint B."/>
            <person name="Henrissat B."/>
            <person name="Andreopoulos B."/>
            <person name="Martin F.M."/>
            <person name="Harder C.B."/>
            <person name="Rigling D."/>
            <person name="Ford K.L."/>
            <person name="Foster G.D."/>
            <person name="Pangilinan J."/>
            <person name="Papanicolaou A."/>
            <person name="Barry K."/>
            <person name="LaButti K."/>
            <person name="Viragh M."/>
            <person name="Koriabine M."/>
            <person name="Yan M."/>
            <person name="Riley R."/>
            <person name="Champramary S."/>
            <person name="Plett K.L."/>
            <person name="Tsai I.J."/>
            <person name="Slot J."/>
            <person name="Sipos G."/>
            <person name="Plett J."/>
            <person name="Nagy L.G."/>
            <person name="Grigoriev I.V."/>
        </authorList>
    </citation>
    <scope>NUCLEOTIDE SEQUENCE</scope>
    <source>
        <strain evidence="1">CCBAS 213</strain>
    </source>
</reference>
<dbReference type="Proteomes" id="UP001175211">
    <property type="component" value="Unassembled WGS sequence"/>
</dbReference>
<name>A0AA39JGK1_ARMTA</name>
<gene>
    <name evidence="1" type="ORF">EV420DRAFT_1579235</name>
</gene>
<evidence type="ECO:0000313" key="2">
    <source>
        <dbReference type="Proteomes" id="UP001175211"/>
    </source>
</evidence>
<proteinExistence type="predicted"/>
<comment type="caution">
    <text evidence="1">The sequence shown here is derived from an EMBL/GenBank/DDBJ whole genome shotgun (WGS) entry which is preliminary data.</text>
</comment>
<sequence length="82" mass="9515">MLYYFLCCVCRMSGSLFTETCAYVITLPQGIIVRIDDSCPEPRRRFTAHRQASHRVTAKHLAIFLMSRYYSSTVFHCSKEVT</sequence>
<protein>
    <submittedName>
        <fullName evidence="1">Uncharacterized protein</fullName>
    </submittedName>
</protein>
<accession>A0AA39JGK1</accession>
<keyword evidence="2" id="KW-1185">Reference proteome</keyword>
<dbReference type="EMBL" id="JAUEPS010000066">
    <property type="protein sequence ID" value="KAK0442034.1"/>
    <property type="molecule type" value="Genomic_DNA"/>
</dbReference>
<dbReference type="GeneID" id="85358127"/>
<dbReference type="AlphaFoldDB" id="A0AA39JGK1"/>
<evidence type="ECO:0000313" key="1">
    <source>
        <dbReference type="EMBL" id="KAK0442034.1"/>
    </source>
</evidence>
<dbReference type="RefSeq" id="XP_060324187.1">
    <property type="nucleotide sequence ID" value="XM_060474579.1"/>
</dbReference>
<organism evidence="1 2">
    <name type="scientific">Armillaria tabescens</name>
    <name type="common">Ringless honey mushroom</name>
    <name type="synonym">Agaricus tabescens</name>
    <dbReference type="NCBI Taxonomy" id="1929756"/>
    <lineage>
        <taxon>Eukaryota</taxon>
        <taxon>Fungi</taxon>
        <taxon>Dikarya</taxon>
        <taxon>Basidiomycota</taxon>
        <taxon>Agaricomycotina</taxon>
        <taxon>Agaricomycetes</taxon>
        <taxon>Agaricomycetidae</taxon>
        <taxon>Agaricales</taxon>
        <taxon>Marasmiineae</taxon>
        <taxon>Physalacriaceae</taxon>
        <taxon>Desarmillaria</taxon>
    </lineage>
</organism>